<evidence type="ECO:0000313" key="2">
    <source>
        <dbReference type="EMBL" id="GGJ04919.1"/>
    </source>
</evidence>
<gene>
    <name evidence="2" type="ORF">GCM10008995_13450</name>
</gene>
<protein>
    <submittedName>
        <fullName evidence="2">Sarcosine oxidase subunit beta</fullName>
    </submittedName>
</protein>
<dbReference type="Gene3D" id="3.30.9.10">
    <property type="entry name" value="D-Amino Acid Oxidase, subunit A, domain 2"/>
    <property type="match status" value="1"/>
</dbReference>
<proteinExistence type="predicted"/>
<reference evidence="2" key="2">
    <citation type="submission" date="2020-09" db="EMBL/GenBank/DDBJ databases">
        <authorList>
            <person name="Sun Q."/>
            <person name="Ohkuma M."/>
        </authorList>
    </citation>
    <scope>NUCLEOTIDE SEQUENCE</scope>
    <source>
        <strain evidence="2">JCM 14359</strain>
    </source>
</reference>
<dbReference type="RefSeq" id="WP_188786623.1">
    <property type="nucleotide sequence ID" value="NZ_BMOC01000006.1"/>
</dbReference>
<organism evidence="2 3">
    <name type="scientific">Halobellus salinus</name>
    <dbReference type="NCBI Taxonomy" id="931585"/>
    <lineage>
        <taxon>Archaea</taxon>
        <taxon>Methanobacteriati</taxon>
        <taxon>Methanobacteriota</taxon>
        <taxon>Stenosarchaea group</taxon>
        <taxon>Halobacteria</taxon>
        <taxon>Halobacteriales</taxon>
        <taxon>Haloferacaceae</taxon>
        <taxon>Halobellus</taxon>
    </lineage>
</organism>
<comment type="caution">
    <text evidence="2">The sequence shown here is derived from an EMBL/GenBank/DDBJ whole genome shotgun (WGS) entry which is preliminary data.</text>
</comment>
<reference evidence="2" key="1">
    <citation type="journal article" date="2014" name="Int. J. Syst. Evol. Microbiol.">
        <title>Complete genome sequence of Corynebacterium casei LMG S-19264T (=DSM 44701T), isolated from a smear-ripened cheese.</title>
        <authorList>
            <consortium name="US DOE Joint Genome Institute (JGI-PGF)"/>
            <person name="Walter F."/>
            <person name="Albersmeier A."/>
            <person name="Kalinowski J."/>
            <person name="Ruckert C."/>
        </authorList>
    </citation>
    <scope>NUCLEOTIDE SEQUENCE</scope>
    <source>
        <strain evidence="2">JCM 14359</strain>
    </source>
</reference>
<feature type="domain" description="FAD dependent oxidoreductase" evidence="1">
    <location>
        <begin position="4"/>
        <end position="348"/>
    </location>
</feature>
<dbReference type="Pfam" id="PF01266">
    <property type="entry name" value="DAO"/>
    <property type="match status" value="1"/>
</dbReference>
<dbReference type="GO" id="GO:0005737">
    <property type="term" value="C:cytoplasm"/>
    <property type="evidence" value="ECO:0007669"/>
    <property type="project" value="TreeGrafter"/>
</dbReference>
<evidence type="ECO:0000259" key="1">
    <source>
        <dbReference type="Pfam" id="PF01266"/>
    </source>
</evidence>
<dbReference type="InterPro" id="IPR006076">
    <property type="entry name" value="FAD-dep_OxRdtase"/>
</dbReference>
<dbReference type="AlphaFoldDB" id="A0A830EMD4"/>
<dbReference type="SUPFAM" id="SSF51905">
    <property type="entry name" value="FAD/NAD(P)-binding domain"/>
    <property type="match status" value="1"/>
</dbReference>
<sequence>MRNVVIIGGGIIGTSIAYQLREADCDVHLLEKDALGAGTTAKSAAMLTHHQEEPDRKTHELRERAWEWYDRRIDEGALEFDQIGTLHLAKSDAEYETIREMQRVFGSFGLDLNILSPAEIAEHGIESDGLRGGLWFPEDGVLDPGGIVQFFAGDARRAGVTVETDVEVTGITTDAGAVTGVETSDGFRPADVVVNAAGPWAPGVNELVGVDAPLRHTEGPMLVLTGDRSGSLPFVFFEEGLYFREEGVSQVFAGKLATEYGESERVNPNRALSIPESMYDQVDTTTRTHLERLLDFDVTNEWNGLRLVTPDGRCIVDETRVDGYILACGMSGYGVTLAPAVGELLAEWLTTGRKPEPLETLGLGRFDGVASTAND</sequence>
<dbReference type="InterPro" id="IPR036188">
    <property type="entry name" value="FAD/NAD-bd_sf"/>
</dbReference>
<dbReference type="Gene3D" id="3.50.50.60">
    <property type="entry name" value="FAD/NAD(P)-binding domain"/>
    <property type="match status" value="1"/>
</dbReference>
<accession>A0A830EMD4</accession>
<dbReference type="PANTHER" id="PTHR13847">
    <property type="entry name" value="SARCOSINE DEHYDROGENASE-RELATED"/>
    <property type="match status" value="1"/>
</dbReference>
<dbReference type="OrthoDB" id="168391at2157"/>
<evidence type="ECO:0000313" key="3">
    <source>
        <dbReference type="Proteomes" id="UP000653099"/>
    </source>
</evidence>
<keyword evidence="3" id="KW-1185">Reference proteome</keyword>
<dbReference type="EMBL" id="BMOC01000006">
    <property type="protein sequence ID" value="GGJ04919.1"/>
    <property type="molecule type" value="Genomic_DNA"/>
</dbReference>
<name>A0A830EMD4_9EURY</name>
<dbReference type="Proteomes" id="UP000653099">
    <property type="component" value="Unassembled WGS sequence"/>
</dbReference>